<keyword evidence="1" id="KW-0460">Magnesium</keyword>
<reference evidence="2" key="1">
    <citation type="submission" date="2019-05" db="EMBL/GenBank/DDBJ databases">
        <title>The de novo reference genome and transcriptome assemblies of the wild tomato species Solanum chilense.</title>
        <authorList>
            <person name="Stam R."/>
            <person name="Nosenko T."/>
            <person name="Hoerger A.C."/>
            <person name="Stephan W."/>
            <person name="Seidel M.A."/>
            <person name="Kuhn J.M.M."/>
            <person name="Haberer G."/>
            <person name="Tellier A."/>
        </authorList>
    </citation>
    <scope>NUCLEOTIDE SEQUENCE</scope>
    <source>
        <tissue evidence="2">Mature leaves</tissue>
    </source>
</reference>
<dbReference type="EC" id="3.1.3.16" evidence="1"/>
<keyword evidence="1" id="KW-0479">Metal-binding</keyword>
<dbReference type="GO" id="GO:0004722">
    <property type="term" value="F:protein serine/threonine phosphatase activity"/>
    <property type="evidence" value="ECO:0007669"/>
    <property type="project" value="UniProtKB-EC"/>
</dbReference>
<gene>
    <name evidence="2" type="ORF">EJD97_008900</name>
</gene>
<proteinExistence type="inferred from homology"/>
<evidence type="ECO:0000313" key="2">
    <source>
        <dbReference type="EMBL" id="TMW81568.1"/>
    </source>
</evidence>
<dbReference type="PANTHER" id="PTHR12320:SF83">
    <property type="entry name" value="PROTEIN PHOSPHATASE 2C 55-RELATED"/>
    <property type="match status" value="1"/>
</dbReference>
<evidence type="ECO:0000256" key="1">
    <source>
        <dbReference type="RuleBase" id="RU366020"/>
    </source>
</evidence>
<comment type="cofactor">
    <cofactor evidence="1">
        <name>Mn(2+)</name>
        <dbReference type="ChEBI" id="CHEBI:29035"/>
    </cofactor>
</comment>
<sequence>MRSPVYDGKFFHIHCGNHILNLIVKAGFEKVDEAIEKVREGVKHIINSEGRILKFVECIKNHGLPCSKKVRQDIDPMAANARLKKVVDHLQLLFREYLVPLTTISLLGENVCHTSNNEMRHDLEEFDVFENQLESKLDHKGNPNFDVLAYRKENRGSFKVLFYLQMLKQNCVLKIGFADKKIVMDQTPMRMKLQWNFNRILLNLSHIDRNIRIDRTLKLNSGSCYLPHPNKEDTGAEDAHFICSDELAIGVADVVGGWAGLGIDAGKYAQELMSNSMAKIQDYSTK</sequence>
<keyword evidence="1" id="KW-0378">Hydrolase</keyword>
<protein>
    <recommendedName>
        <fullName evidence="1">Protein phosphatase</fullName>
        <ecNumber evidence="1">3.1.3.16</ecNumber>
    </recommendedName>
</protein>
<dbReference type="EMBL" id="RXGB01023467">
    <property type="protein sequence ID" value="TMW81568.1"/>
    <property type="molecule type" value="Genomic_DNA"/>
</dbReference>
<keyword evidence="1" id="KW-0464">Manganese</keyword>
<keyword evidence="1" id="KW-0904">Protein phosphatase</keyword>
<dbReference type="GO" id="GO:0046872">
    <property type="term" value="F:metal ion binding"/>
    <property type="evidence" value="ECO:0007669"/>
    <property type="project" value="UniProtKB-UniRule"/>
</dbReference>
<name>A0A6N2AIK5_SOLCI</name>
<comment type="cofactor">
    <cofactor evidence="1">
        <name>Mg(2+)</name>
        <dbReference type="ChEBI" id="CHEBI:18420"/>
    </cofactor>
</comment>
<dbReference type="PANTHER" id="PTHR12320">
    <property type="entry name" value="PROTEIN PHOSPHATASE 2C"/>
    <property type="match status" value="1"/>
</dbReference>
<organism evidence="2">
    <name type="scientific">Solanum chilense</name>
    <name type="common">Tomato</name>
    <name type="synonym">Lycopersicon chilense</name>
    <dbReference type="NCBI Taxonomy" id="4083"/>
    <lineage>
        <taxon>Eukaryota</taxon>
        <taxon>Viridiplantae</taxon>
        <taxon>Streptophyta</taxon>
        <taxon>Embryophyta</taxon>
        <taxon>Tracheophyta</taxon>
        <taxon>Spermatophyta</taxon>
        <taxon>Magnoliopsida</taxon>
        <taxon>eudicotyledons</taxon>
        <taxon>Gunneridae</taxon>
        <taxon>Pentapetalae</taxon>
        <taxon>asterids</taxon>
        <taxon>lamiids</taxon>
        <taxon>Solanales</taxon>
        <taxon>Solanaceae</taxon>
        <taxon>Solanoideae</taxon>
        <taxon>Solaneae</taxon>
        <taxon>Solanum</taxon>
        <taxon>Solanum subgen. Lycopersicon</taxon>
    </lineage>
</organism>
<comment type="caution">
    <text evidence="2">The sequence shown here is derived from an EMBL/GenBank/DDBJ whole genome shotgun (WGS) entry which is preliminary data.</text>
</comment>
<comment type="catalytic activity">
    <reaction evidence="1">
        <text>O-phospho-L-seryl-[protein] + H2O = L-seryl-[protein] + phosphate</text>
        <dbReference type="Rhea" id="RHEA:20629"/>
        <dbReference type="Rhea" id="RHEA-COMP:9863"/>
        <dbReference type="Rhea" id="RHEA-COMP:11604"/>
        <dbReference type="ChEBI" id="CHEBI:15377"/>
        <dbReference type="ChEBI" id="CHEBI:29999"/>
        <dbReference type="ChEBI" id="CHEBI:43474"/>
        <dbReference type="ChEBI" id="CHEBI:83421"/>
        <dbReference type="EC" id="3.1.3.16"/>
    </reaction>
</comment>
<accession>A0A6N2AIK5</accession>
<comment type="catalytic activity">
    <reaction evidence="1">
        <text>O-phospho-L-threonyl-[protein] + H2O = L-threonyl-[protein] + phosphate</text>
        <dbReference type="Rhea" id="RHEA:47004"/>
        <dbReference type="Rhea" id="RHEA-COMP:11060"/>
        <dbReference type="Rhea" id="RHEA-COMP:11605"/>
        <dbReference type="ChEBI" id="CHEBI:15377"/>
        <dbReference type="ChEBI" id="CHEBI:30013"/>
        <dbReference type="ChEBI" id="CHEBI:43474"/>
        <dbReference type="ChEBI" id="CHEBI:61977"/>
        <dbReference type="EC" id="3.1.3.16"/>
    </reaction>
</comment>
<comment type="similarity">
    <text evidence="1">Belongs to the PP2C family.</text>
</comment>
<dbReference type="AlphaFoldDB" id="A0A6N2AIK5"/>
<dbReference type="InterPro" id="IPR039123">
    <property type="entry name" value="PPTC7"/>
</dbReference>